<keyword evidence="1" id="KW-0830">Ubiquinone</keyword>
<dbReference type="AlphaFoldDB" id="H2EIG8"/>
<name>H2EIG8_MALDO</name>
<proteinExistence type="evidence at transcript level"/>
<organism evidence="1">
    <name type="scientific">Malus domestica</name>
    <name type="common">Apple</name>
    <name type="synonym">Pyrus malus</name>
    <dbReference type="NCBI Taxonomy" id="3750"/>
    <lineage>
        <taxon>Eukaryota</taxon>
        <taxon>Viridiplantae</taxon>
        <taxon>Streptophyta</taxon>
        <taxon>Embryophyta</taxon>
        <taxon>Tracheophyta</taxon>
        <taxon>Spermatophyta</taxon>
        <taxon>Magnoliopsida</taxon>
        <taxon>eudicotyledons</taxon>
        <taxon>Gunneridae</taxon>
        <taxon>Pentapetalae</taxon>
        <taxon>rosids</taxon>
        <taxon>fabids</taxon>
        <taxon>Rosales</taxon>
        <taxon>Rosaceae</taxon>
        <taxon>Amygdaloideae</taxon>
        <taxon>Maleae</taxon>
        <taxon>Malus</taxon>
    </lineage>
</organism>
<sequence>GYQTRLDSVMMVRRGRGSTTLRFVVQMGALSLRAGVMPLLQLPRWLIKLNQRRSLGLLVSYLMLSLRWHSKTSSIKWGQTMSGVKQMVRTMMLIFDPDIFRIVPLLVLRKQMLFCWLVPS</sequence>
<evidence type="ECO:0000313" key="1">
    <source>
        <dbReference type="EMBL" id="AEX97090.1"/>
    </source>
</evidence>
<gene>
    <name evidence="1" type="primary">NUO</name>
</gene>
<accession>H2EIG8</accession>
<feature type="non-terminal residue" evidence="1">
    <location>
        <position position="1"/>
    </location>
</feature>
<reference evidence="1" key="1">
    <citation type="submission" date="2011-10" db="EMBL/GenBank/DDBJ databases">
        <title>Characterization and isolation of differentially expressed bud sport genes in apple by suppression subtractive hybridization.</title>
        <authorList>
            <person name="Song Y."/>
        </authorList>
    </citation>
    <scope>NUCLEOTIDE SEQUENCE</scope>
</reference>
<dbReference type="EMBL" id="JN941572">
    <property type="protein sequence ID" value="AEX97090.1"/>
    <property type="molecule type" value="mRNA"/>
</dbReference>
<feature type="non-terminal residue" evidence="1">
    <location>
        <position position="120"/>
    </location>
</feature>
<protein>
    <submittedName>
        <fullName evidence="1">NADH-ubiquinone oxidoreductase</fullName>
    </submittedName>
</protein>